<comment type="caution">
    <text evidence="9">The sequence shown here is derived from an EMBL/GenBank/DDBJ whole genome shotgun (WGS) entry which is preliminary data.</text>
</comment>
<organism evidence="9 10">
    <name type="scientific">Candidatus Merdiplasma excrementigallinarum</name>
    <dbReference type="NCBI Taxonomy" id="2840864"/>
    <lineage>
        <taxon>Bacteria</taxon>
        <taxon>Bacillati</taxon>
        <taxon>Bacillota</taxon>
        <taxon>Clostridia</taxon>
        <taxon>Lachnospirales</taxon>
        <taxon>Lachnospiraceae</taxon>
        <taxon>Lachnospiraceae incertae sedis</taxon>
        <taxon>Candidatus Merdiplasma</taxon>
    </lineage>
</organism>
<sequence length="429" mass="46785">MENGTKEIKTADEIRQTFDRMGKCAKEAEVELRNLGSEKKNQALLKVAEAFVRHKDRILLENAKDVEAARANGMAPGMVDRLLLTEARIQGMSEGLTQVAGLDDPVGEVLGMKKRPNGLLIGQKRVPLGVVGMIYESRPNVTADAFALCFKTGNAVILKGGKEAFYSNQAIVEIIQDTLRSQGISPSAVQLVPFTDRQATACFMKLNQYVDVLIPRGGAGLIRAVVENSSIPVIETGTGNCHIYVDESADLAMAADIIENAKTQRIGVCNACESLVVHEKVEKDLLQLLGERLAKYPVELRGDEKARTCLDSVKPASEEDWGKEYLDYILSVKTVSGIDEAIAHINRYNTGHSEAIITENYTNAQKFLDEIDAAAVYVNASTRFTDGFEFGFGAEIGISTQKLHARGPMGLTALTTTKYIIYGNGQVRP</sequence>
<accession>A0A9D1T8A8</accession>
<evidence type="ECO:0000313" key="10">
    <source>
        <dbReference type="Proteomes" id="UP000886889"/>
    </source>
</evidence>
<dbReference type="GO" id="GO:0005737">
    <property type="term" value="C:cytoplasm"/>
    <property type="evidence" value="ECO:0007669"/>
    <property type="project" value="UniProtKB-SubCell"/>
</dbReference>
<keyword evidence="2 7" id="KW-0028">Amino-acid biosynthesis</keyword>
<dbReference type="InterPro" id="IPR000965">
    <property type="entry name" value="GPR_dom"/>
</dbReference>
<evidence type="ECO:0000256" key="7">
    <source>
        <dbReference type="HAMAP-Rule" id="MF_00412"/>
    </source>
</evidence>
<evidence type="ECO:0000313" key="9">
    <source>
        <dbReference type="EMBL" id="HIV22392.1"/>
    </source>
</evidence>
<evidence type="ECO:0000256" key="4">
    <source>
        <dbReference type="ARBA" id="ARBA00022857"/>
    </source>
</evidence>
<keyword evidence="4 7" id="KW-0521">NADP</keyword>
<dbReference type="PROSITE" id="PS01223">
    <property type="entry name" value="PROA"/>
    <property type="match status" value="1"/>
</dbReference>
<evidence type="ECO:0000259" key="8">
    <source>
        <dbReference type="Pfam" id="PF00171"/>
    </source>
</evidence>
<evidence type="ECO:0000256" key="6">
    <source>
        <dbReference type="ARBA" id="ARBA00049024"/>
    </source>
</evidence>
<dbReference type="Pfam" id="PF00171">
    <property type="entry name" value="Aldedh"/>
    <property type="match status" value="2"/>
</dbReference>
<keyword evidence="7" id="KW-0963">Cytoplasm</keyword>
<evidence type="ECO:0000256" key="1">
    <source>
        <dbReference type="ARBA" id="ARBA00004985"/>
    </source>
</evidence>
<gene>
    <name evidence="7" type="primary">proA</name>
    <name evidence="9" type="ORF">IAC80_00490</name>
</gene>
<comment type="similarity">
    <text evidence="7">Belongs to the gamma-glutamyl phosphate reductase family.</text>
</comment>
<dbReference type="EC" id="1.2.1.41" evidence="7"/>
<protein>
    <recommendedName>
        <fullName evidence="7">Gamma-glutamyl phosphate reductase</fullName>
        <shortName evidence="7">GPR</shortName>
        <ecNumber evidence="7">1.2.1.41</ecNumber>
    </recommendedName>
    <alternativeName>
        <fullName evidence="7">Glutamate-5-semialdehyde dehydrogenase</fullName>
    </alternativeName>
    <alternativeName>
        <fullName evidence="7">Glutamyl-gamma-semialdehyde dehydrogenase</fullName>
        <shortName evidence="7">GSA dehydrogenase</shortName>
    </alternativeName>
</protein>
<evidence type="ECO:0000256" key="2">
    <source>
        <dbReference type="ARBA" id="ARBA00022605"/>
    </source>
</evidence>
<dbReference type="NCBIfam" id="TIGR00407">
    <property type="entry name" value="proA"/>
    <property type="match status" value="1"/>
</dbReference>
<comment type="function">
    <text evidence="7">Catalyzes the NADPH-dependent reduction of L-glutamate 5-phosphate into L-glutamate 5-semialdehyde and phosphate. The product spontaneously undergoes cyclization to form 1-pyrroline-5-carboxylate.</text>
</comment>
<comment type="subcellular location">
    <subcellularLocation>
        <location evidence="7">Cytoplasm</location>
    </subcellularLocation>
</comment>
<dbReference type="EMBL" id="DVOS01000005">
    <property type="protein sequence ID" value="HIV22392.1"/>
    <property type="molecule type" value="Genomic_DNA"/>
</dbReference>
<dbReference type="GO" id="GO:0050661">
    <property type="term" value="F:NADP binding"/>
    <property type="evidence" value="ECO:0007669"/>
    <property type="project" value="InterPro"/>
</dbReference>
<dbReference type="Gene3D" id="3.40.605.10">
    <property type="entry name" value="Aldehyde Dehydrogenase, Chain A, domain 1"/>
    <property type="match status" value="1"/>
</dbReference>
<comment type="catalytic activity">
    <reaction evidence="6 7">
        <text>L-glutamate 5-semialdehyde + phosphate + NADP(+) = L-glutamyl 5-phosphate + NADPH + H(+)</text>
        <dbReference type="Rhea" id="RHEA:19541"/>
        <dbReference type="ChEBI" id="CHEBI:15378"/>
        <dbReference type="ChEBI" id="CHEBI:43474"/>
        <dbReference type="ChEBI" id="CHEBI:57783"/>
        <dbReference type="ChEBI" id="CHEBI:58066"/>
        <dbReference type="ChEBI" id="CHEBI:58274"/>
        <dbReference type="ChEBI" id="CHEBI:58349"/>
        <dbReference type="EC" id="1.2.1.41"/>
    </reaction>
</comment>
<dbReference type="PANTHER" id="PTHR11063:SF8">
    <property type="entry name" value="DELTA-1-PYRROLINE-5-CARBOXYLATE SYNTHASE"/>
    <property type="match status" value="1"/>
</dbReference>
<reference evidence="9" key="2">
    <citation type="journal article" date="2021" name="PeerJ">
        <title>Extensive microbial diversity within the chicken gut microbiome revealed by metagenomics and culture.</title>
        <authorList>
            <person name="Gilroy R."/>
            <person name="Ravi A."/>
            <person name="Getino M."/>
            <person name="Pursley I."/>
            <person name="Horton D.L."/>
            <person name="Alikhan N.F."/>
            <person name="Baker D."/>
            <person name="Gharbi K."/>
            <person name="Hall N."/>
            <person name="Watson M."/>
            <person name="Adriaenssens E.M."/>
            <person name="Foster-Nyarko E."/>
            <person name="Jarju S."/>
            <person name="Secka A."/>
            <person name="Antonio M."/>
            <person name="Oren A."/>
            <person name="Chaudhuri R.R."/>
            <person name="La Ragione R."/>
            <person name="Hildebrand F."/>
            <person name="Pallen M.J."/>
        </authorList>
    </citation>
    <scope>NUCLEOTIDE SEQUENCE</scope>
    <source>
        <strain evidence="9">ChiBcec6-7307</strain>
    </source>
</reference>
<dbReference type="GO" id="GO:0055129">
    <property type="term" value="P:L-proline biosynthetic process"/>
    <property type="evidence" value="ECO:0007669"/>
    <property type="project" value="UniProtKB-UniRule"/>
</dbReference>
<dbReference type="SUPFAM" id="SSF53720">
    <property type="entry name" value="ALDH-like"/>
    <property type="match status" value="1"/>
</dbReference>
<evidence type="ECO:0000256" key="3">
    <source>
        <dbReference type="ARBA" id="ARBA00022650"/>
    </source>
</evidence>
<dbReference type="PANTHER" id="PTHR11063">
    <property type="entry name" value="GLUTAMATE SEMIALDEHYDE DEHYDROGENASE"/>
    <property type="match status" value="1"/>
</dbReference>
<keyword evidence="3 7" id="KW-0641">Proline biosynthesis</keyword>
<dbReference type="NCBIfam" id="NF001221">
    <property type="entry name" value="PRK00197.1"/>
    <property type="match status" value="1"/>
</dbReference>
<dbReference type="InterPro" id="IPR016162">
    <property type="entry name" value="Ald_DH_N"/>
</dbReference>
<proteinExistence type="inferred from homology"/>
<dbReference type="InterPro" id="IPR015590">
    <property type="entry name" value="Aldehyde_DH_dom"/>
</dbReference>
<dbReference type="PIRSF" id="PIRSF000151">
    <property type="entry name" value="GPR"/>
    <property type="match status" value="1"/>
</dbReference>
<feature type="domain" description="Aldehyde dehydrogenase" evidence="8">
    <location>
        <begin position="13"/>
        <end position="301"/>
    </location>
</feature>
<dbReference type="GO" id="GO:0004350">
    <property type="term" value="F:glutamate-5-semialdehyde dehydrogenase activity"/>
    <property type="evidence" value="ECO:0007669"/>
    <property type="project" value="UniProtKB-UniRule"/>
</dbReference>
<feature type="domain" description="Aldehyde dehydrogenase" evidence="8">
    <location>
        <begin position="329"/>
        <end position="391"/>
    </location>
</feature>
<dbReference type="CDD" id="cd07079">
    <property type="entry name" value="ALDH_F18-19_ProA-GPR"/>
    <property type="match status" value="1"/>
</dbReference>
<reference evidence="9" key="1">
    <citation type="submission" date="2020-10" db="EMBL/GenBank/DDBJ databases">
        <authorList>
            <person name="Gilroy R."/>
        </authorList>
    </citation>
    <scope>NUCLEOTIDE SEQUENCE</scope>
    <source>
        <strain evidence="9">ChiBcec6-7307</strain>
    </source>
</reference>
<dbReference type="InterPro" id="IPR016161">
    <property type="entry name" value="Ald_DH/histidinol_DH"/>
</dbReference>
<dbReference type="HAMAP" id="MF_00412">
    <property type="entry name" value="ProA"/>
    <property type="match status" value="1"/>
</dbReference>
<dbReference type="InterPro" id="IPR020593">
    <property type="entry name" value="G-glutamylP_reductase_CS"/>
</dbReference>
<dbReference type="InterPro" id="IPR012134">
    <property type="entry name" value="Glu-5-SA_DH"/>
</dbReference>
<evidence type="ECO:0000256" key="5">
    <source>
        <dbReference type="ARBA" id="ARBA00023002"/>
    </source>
</evidence>
<dbReference type="InterPro" id="IPR016163">
    <property type="entry name" value="Ald_DH_C"/>
</dbReference>
<dbReference type="Proteomes" id="UP000886889">
    <property type="component" value="Unassembled WGS sequence"/>
</dbReference>
<keyword evidence="5 7" id="KW-0560">Oxidoreductase</keyword>
<dbReference type="FunFam" id="3.40.309.10:FF:000006">
    <property type="entry name" value="Gamma-glutamyl phosphate reductase"/>
    <property type="match status" value="1"/>
</dbReference>
<comment type="pathway">
    <text evidence="1 7">Amino-acid biosynthesis; L-proline biosynthesis; L-glutamate 5-semialdehyde from L-glutamate: step 2/2.</text>
</comment>
<dbReference type="Gene3D" id="3.40.309.10">
    <property type="entry name" value="Aldehyde Dehydrogenase, Chain A, domain 2"/>
    <property type="match status" value="1"/>
</dbReference>
<dbReference type="AlphaFoldDB" id="A0A9D1T8A8"/>
<name>A0A9D1T8A8_9FIRM</name>